<name>A0AAW1SBZ6_9CHLO</name>
<reference evidence="2 3" key="1">
    <citation type="journal article" date="2024" name="Nat. Commun.">
        <title>Phylogenomics reveals the evolutionary origins of lichenization in chlorophyte algae.</title>
        <authorList>
            <person name="Puginier C."/>
            <person name="Libourel C."/>
            <person name="Otte J."/>
            <person name="Skaloud P."/>
            <person name="Haon M."/>
            <person name="Grisel S."/>
            <person name="Petersen M."/>
            <person name="Berrin J.G."/>
            <person name="Delaux P.M."/>
            <person name="Dal Grande F."/>
            <person name="Keller J."/>
        </authorList>
    </citation>
    <scope>NUCLEOTIDE SEQUENCE [LARGE SCALE GENOMIC DNA]</scope>
    <source>
        <strain evidence="2 3">SAG 2145</strain>
    </source>
</reference>
<dbReference type="PANTHER" id="PTHR11062:SF281">
    <property type="entry name" value="EXOSTOSIN-LIKE 2"/>
    <property type="match status" value="1"/>
</dbReference>
<dbReference type="Proteomes" id="UP001438707">
    <property type="component" value="Unassembled WGS sequence"/>
</dbReference>
<dbReference type="InterPro" id="IPR004263">
    <property type="entry name" value="Exostosin"/>
</dbReference>
<protein>
    <submittedName>
        <fullName evidence="2">Uncharacterized protein</fullName>
    </submittedName>
</protein>
<proteinExistence type="predicted"/>
<dbReference type="EMBL" id="JALJOS010000002">
    <property type="protein sequence ID" value="KAK9843178.1"/>
    <property type="molecule type" value="Genomic_DNA"/>
</dbReference>
<evidence type="ECO:0000256" key="1">
    <source>
        <dbReference type="SAM" id="SignalP"/>
    </source>
</evidence>
<accession>A0AAW1SBZ6</accession>
<comment type="caution">
    <text evidence="2">The sequence shown here is derived from an EMBL/GenBank/DDBJ whole genome shotgun (WGS) entry which is preliminary data.</text>
</comment>
<feature type="signal peptide" evidence="1">
    <location>
        <begin position="1"/>
        <end position="28"/>
    </location>
</feature>
<feature type="chain" id="PRO_5043632071" evidence="1">
    <location>
        <begin position="29"/>
        <end position="336"/>
    </location>
</feature>
<dbReference type="GO" id="GO:0016757">
    <property type="term" value="F:glycosyltransferase activity"/>
    <property type="evidence" value="ECO:0007669"/>
    <property type="project" value="InterPro"/>
</dbReference>
<keyword evidence="1" id="KW-0732">Signal</keyword>
<dbReference type="PANTHER" id="PTHR11062">
    <property type="entry name" value="EXOSTOSIN HEPARAN SULFATE GLYCOSYLTRANSFERASE -RELATED"/>
    <property type="match status" value="1"/>
</dbReference>
<evidence type="ECO:0000313" key="2">
    <source>
        <dbReference type="EMBL" id="KAK9843178.1"/>
    </source>
</evidence>
<evidence type="ECO:0000313" key="3">
    <source>
        <dbReference type="Proteomes" id="UP001438707"/>
    </source>
</evidence>
<gene>
    <name evidence="2" type="ORF">WJX74_008057</name>
</gene>
<dbReference type="AlphaFoldDB" id="A0AAW1SBZ6"/>
<sequence>MPATRASVLRQTVLITIILLTVFQPCIALFSDGYNRFAEGWFEKKPCSIHLLNVDKLINANLSHPACAVDDLGVWPFAEEGKGIEGLEATKHHQSQYASPYFFEQALKRSFFTTLDMDAASLVYVHSHCYHTWWLAHSIITEQDQTVIQSWIDQAYEAITQLPSRRLTEALLHGCIPVFIGPPWHALPFFQELDYPTFSLFYHVASYGQWVDQEAAGWLLDLWDLDVKVGSKMKHVQELTDIVTLLRAIPRHEVVSLQMALSIARPAFLWKRRFDEHRPSVTTTAVDLILRRLCPAQETWEPIPIAKFWRQGVKDASLAHKDMSPFPQHLIAGTGS</sequence>
<organism evidence="2 3">
    <name type="scientific">Apatococcus lobatus</name>
    <dbReference type="NCBI Taxonomy" id="904363"/>
    <lineage>
        <taxon>Eukaryota</taxon>
        <taxon>Viridiplantae</taxon>
        <taxon>Chlorophyta</taxon>
        <taxon>core chlorophytes</taxon>
        <taxon>Trebouxiophyceae</taxon>
        <taxon>Chlorellales</taxon>
        <taxon>Chlorellaceae</taxon>
        <taxon>Apatococcus</taxon>
    </lineage>
</organism>
<keyword evidence="3" id="KW-1185">Reference proteome</keyword>